<comment type="caution">
    <text evidence="1">The sequence shown here is derived from an EMBL/GenBank/DDBJ whole genome shotgun (WGS) entry which is preliminary data.</text>
</comment>
<protein>
    <submittedName>
        <fullName evidence="1">Uncharacterized protein</fullName>
    </submittedName>
</protein>
<evidence type="ECO:0000313" key="1">
    <source>
        <dbReference type="EMBL" id="GAI66968.1"/>
    </source>
</evidence>
<reference evidence="1" key="1">
    <citation type="journal article" date="2014" name="Front. Microbiol.">
        <title>High frequency of phylogenetically diverse reductive dehalogenase-homologous genes in deep subseafloor sedimentary metagenomes.</title>
        <authorList>
            <person name="Kawai M."/>
            <person name="Futagami T."/>
            <person name="Toyoda A."/>
            <person name="Takaki Y."/>
            <person name="Nishi S."/>
            <person name="Hori S."/>
            <person name="Arai W."/>
            <person name="Tsubouchi T."/>
            <person name="Morono Y."/>
            <person name="Uchiyama I."/>
            <person name="Ito T."/>
            <person name="Fujiyama A."/>
            <person name="Inagaki F."/>
            <person name="Takami H."/>
        </authorList>
    </citation>
    <scope>NUCLEOTIDE SEQUENCE</scope>
    <source>
        <strain evidence="1">Expedition CK06-06</strain>
    </source>
</reference>
<organism evidence="1">
    <name type="scientific">marine sediment metagenome</name>
    <dbReference type="NCBI Taxonomy" id="412755"/>
    <lineage>
        <taxon>unclassified sequences</taxon>
        <taxon>metagenomes</taxon>
        <taxon>ecological metagenomes</taxon>
    </lineage>
</organism>
<dbReference type="AlphaFoldDB" id="X1QFL3"/>
<gene>
    <name evidence="1" type="ORF">S12H4_08767</name>
</gene>
<accession>X1QFL3</accession>
<sequence length="85" mass="9960">MLPEILSLRPMTPWEGPPLPMTLKIYWPWAAFECPVCHEKVYKKVSGCETHFYSHYLDGDITESKYHEYSEACPEYCKGFGGYIY</sequence>
<name>X1QFL3_9ZZZZ</name>
<proteinExistence type="predicted"/>
<dbReference type="EMBL" id="BARW01003433">
    <property type="protein sequence ID" value="GAI66968.1"/>
    <property type="molecule type" value="Genomic_DNA"/>
</dbReference>